<dbReference type="GO" id="GO:0030017">
    <property type="term" value="C:sarcomere"/>
    <property type="evidence" value="ECO:0007669"/>
    <property type="project" value="TreeGrafter"/>
</dbReference>
<dbReference type="AlphaFoldDB" id="A0AA36B0I6"/>
<reference evidence="2" key="1">
    <citation type="submission" date="2023-08" db="EMBL/GenBank/DDBJ databases">
        <authorList>
            <person name="Alioto T."/>
            <person name="Alioto T."/>
            <person name="Gomez Garrido J."/>
        </authorList>
    </citation>
    <scope>NUCLEOTIDE SEQUENCE</scope>
</reference>
<sequence length="186" mass="21260">MSSALKAFIHLNTIQFQVWTPDLDHIGVIEEGDIIGKKMPHSKNLVSEISSWQARVDDHKEKQLINPFSLWEGASHRVKLSKTDENYGKPVEGTLTAIRGQEALESVYNEIHELCMIIAAIGVHQPDKSVRVTFGELFHAYLRISNKLVGMLIRARRHNLLDFEGEILYQCQDEKVEVTLFKVPER</sequence>
<accession>A0AA36B0I6</accession>
<dbReference type="Gene3D" id="1.10.10.1540">
    <property type="entry name" value="Costar domain"/>
    <property type="match status" value="1"/>
</dbReference>
<gene>
    <name evidence="2" type="ORF">OCTVUL_1B014109</name>
</gene>
<dbReference type="InterPro" id="IPR027817">
    <property type="entry name" value="Costars_dom"/>
</dbReference>
<feature type="domain" description="Costars" evidence="1">
    <location>
        <begin position="105"/>
        <end position="181"/>
    </location>
</feature>
<protein>
    <recommendedName>
        <fullName evidence="1">Costars domain-containing protein</fullName>
    </recommendedName>
</protein>
<dbReference type="InterPro" id="IPR038095">
    <property type="entry name" value="Costars_sf"/>
</dbReference>
<dbReference type="PANTHER" id="PTHR22739">
    <property type="entry name" value="STRIATED MUSCLE ACTIVATOR OF RHO-DEPENDENT SIGNALING-RELATED"/>
    <property type="match status" value="1"/>
</dbReference>
<evidence type="ECO:0000259" key="1">
    <source>
        <dbReference type="SMART" id="SM01283"/>
    </source>
</evidence>
<dbReference type="GO" id="GO:0045944">
    <property type="term" value="P:positive regulation of transcription by RNA polymerase II"/>
    <property type="evidence" value="ECO:0007669"/>
    <property type="project" value="TreeGrafter"/>
</dbReference>
<organism evidence="2 3">
    <name type="scientific">Octopus vulgaris</name>
    <name type="common">Common octopus</name>
    <dbReference type="NCBI Taxonomy" id="6645"/>
    <lineage>
        <taxon>Eukaryota</taxon>
        <taxon>Metazoa</taxon>
        <taxon>Spiralia</taxon>
        <taxon>Lophotrochozoa</taxon>
        <taxon>Mollusca</taxon>
        <taxon>Cephalopoda</taxon>
        <taxon>Coleoidea</taxon>
        <taxon>Octopodiformes</taxon>
        <taxon>Octopoda</taxon>
        <taxon>Incirrata</taxon>
        <taxon>Octopodidae</taxon>
        <taxon>Octopus</taxon>
    </lineage>
</organism>
<proteinExistence type="predicted"/>
<evidence type="ECO:0000313" key="2">
    <source>
        <dbReference type="EMBL" id="CAI9725006.1"/>
    </source>
</evidence>
<dbReference type="Proteomes" id="UP001162480">
    <property type="component" value="Chromosome 6"/>
</dbReference>
<name>A0AA36B0I6_OCTVU</name>
<dbReference type="PANTHER" id="PTHR22739:SF7">
    <property type="entry name" value="EG:152A3.3 PROTEIN-RELATED"/>
    <property type="match status" value="1"/>
</dbReference>
<dbReference type="GO" id="GO:0035025">
    <property type="term" value="P:positive regulation of Rho protein signal transduction"/>
    <property type="evidence" value="ECO:0007669"/>
    <property type="project" value="InterPro"/>
</dbReference>
<dbReference type="GO" id="GO:0003779">
    <property type="term" value="F:actin binding"/>
    <property type="evidence" value="ECO:0007669"/>
    <property type="project" value="InterPro"/>
</dbReference>
<dbReference type="EMBL" id="OX597819">
    <property type="protein sequence ID" value="CAI9725006.1"/>
    <property type="molecule type" value="Genomic_DNA"/>
</dbReference>
<dbReference type="Pfam" id="PF14705">
    <property type="entry name" value="Costars"/>
    <property type="match status" value="1"/>
</dbReference>
<evidence type="ECO:0000313" key="3">
    <source>
        <dbReference type="Proteomes" id="UP001162480"/>
    </source>
</evidence>
<dbReference type="SMART" id="SM01283">
    <property type="entry name" value="Costars"/>
    <property type="match status" value="1"/>
</dbReference>
<dbReference type="InterPro" id="IPR026111">
    <property type="entry name" value="Abra"/>
</dbReference>
<keyword evidence="3" id="KW-1185">Reference proteome</keyword>